<accession>A0ACA9K203</accession>
<gene>
    <name evidence="1" type="ORF">SPELUC_LOCUS606</name>
</gene>
<dbReference type="EMBL" id="CAJVPW010000239">
    <property type="protein sequence ID" value="CAG8447626.1"/>
    <property type="molecule type" value="Genomic_DNA"/>
</dbReference>
<dbReference type="Proteomes" id="UP000789366">
    <property type="component" value="Unassembled WGS sequence"/>
</dbReference>
<name>A0ACA9K203_9GLOM</name>
<proteinExistence type="predicted"/>
<comment type="caution">
    <text evidence="1">The sequence shown here is derived from an EMBL/GenBank/DDBJ whole genome shotgun (WGS) entry which is preliminary data.</text>
</comment>
<protein>
    <submittedName>
        <fullName evidence="1">6929_t:CDS:1</fullName>
    </submittedName>
</protein>
<evidence type="ECO:0000313" key="2">
    <source>
        <dbReference type="Proteomes" id="UP000789366"/>
    </source>
</evidence>
<organism evidence="1 2">
    <name type="scientific">Cetraspora pellucida</name>
    <dbReference type="NCBI Taxonomy" id="1433469"/>
    <lineage>
        <taxon>Eukaryota</taxon>
        <taxon>Fungi</taxon>
        <taxon>Fungi incertae sedis</taxon>
        <taxon>Mucoromycota</taxon>
        <taxon>Glomeromycotina</taxon>
        <taxon>Glomeromycetes</taxon>
        <taxon>Diversisporales</taxon>
        <taxon>Gigasporaceae</taxon>
        <taxon>Cetraspora</taxon>
    </lineage>
</organism>
<keyword evidence="2" id="KW-1185">Reference proteome</keyword>
<evidence type="ECO:0000313" key="1">
    <source>
        <dbReference type="EMBL" id="CAG8447626.1"/>
    </source>
</evidence>
<sequence>MKVVLIPLFTQAPNGNSAGRSFKADWCLDLHGFLSREEFATRLDQINNHFKGVNIANENIKSIFYLLAMISTSSVAFFSTQFFGVIGFFAGINSWFVVCFLVKYIIELIALARARKFSKRLNELFARYNENDNPIANWKFWMVTSYGMYVSGRDGRAYGNGCLNVLKLGPGILFAPLFTDSALIILEINDALSGHSDLTTKTIRTNTESEANSPITNVHM</sequence>
<feature type="non-terminal residue" evidence="1">
    <location>
        <position position="220"/>
    </location>
</feature>
<reference evidence="1" key="1">
    <citation type="submission" date="2021-06" db="EMBL/GenBank/DDBJ databases">
        <authorList>
            <person name="Kallberg Y."/>
            <person name="Tangrot J."/>
            <person name="Rosling A."/>
        </authorList>
    </citation>
    <scope>NUCLEOTIDE SEQUENCE</scope>
    <source>
        <strain evidence="1">28 12/20/2015</strain>
    </source>
</reference>